<proteinExistence type="predicted"/>
<protein>
    <submittedName>
        <fullName evidence="2">Uncharacterized protein</fullName>
    </submittedName>
</protein>
<dbReference type="GeneID" id="94290159"/>
<accession>A0A836I2N9</accession>
<feature type="compositionally biased region" description="Basic and acidic residues" evidence="1">
    <location>
        <begin position="66"/>
        <end position="79"/>
    </location>
</feature>
<dbReference type="AlphaFoldDB" id="A0A836I2N9"/>
<sequence length="415" mass="45559">MYRVEADGSAMVWGVPVAPFVPIQHLQIDVSTVNRIGNYCLRFARESGWLKRADEVGHHTPGTGSHESRPLAQEDHRTSTDSGHTFFFAGLEEVLENPLPRFQSLQTPPTLLAAAHFYLVHVGNTSYSVYGRLYTYLDGQDETARDLLGSFKVTAVWISKKRRAPEALPADQQSHLQSIAEKGTGRLLASGDARVQRLIVKDHLQHSGWFADASAVAAMQLAAYSPLSESPPAEFLVSLPGIPTPEPLWLLHRRLFTLRESDIDLNLHVNQLVTKLLVIDAFRGAVADARCAYSRLLRPGVLPNRADLLLRKFRIDYVREIPINYAATEVYIFPVDTARAKRQFSSAGASVDRACAVVATAAVHTDSAVGDAPVGGDTMDIGFFTVGVPKLDDISSNERFIATVGVMTAFTAFLH</sequence>
<organism evidence="2 3">
    <name type="scientific">Porcisia hertigi</name>
    <dbReference type="NCBI Taxonomy" id="2761500"/>
    <lineage>
        <taxon>Eukaryota</taxon>
        <taxon>Discoba</taxon>
        <taxon>Euglenozoa</taxon>
        <taxon>Kinetoplastea</taxon>
        <taxon>Metakinetoplastina</taxon>
        <taxon>Trypanosomatida</taxon>
        <taxon>Trypanosomatidae</taxon>
        <taxon>Leishmaniinae</taxon>
        <taxon>Porcisia</taxon>
    </lineage>
</organism>
<feature type="region of interest" description="Disordered" evidence="1">
    <location>
        <begin position="55"/>
        <end position="81"/>
    </location>
</feature>
<comment type="caution">
    <text evidence="2">The sequence shown here is derived from an EMBL/GenBank/DDBJ whole genome shotgun (WGS) entry which is preliminary data.</text>
</comment>
<evidence type="ECO:0000256" key="1">
    <source>
        <dbReference type="SAM" id="MobiDB-lite"/>
    </source>
</evidence>
<dbReference type="RefSeq" id="XP_067756266.1">
    <property type="nucleotide sequence ID" value="XM_067900082.1"/>
</dbReference>
<dbReference type="Proteomes" id="UP000674318">
    <property type="component" value="Unassembled WGS sequence"/>
</dbReference>
<name>A0A836I2N9_9TRYP</name>
<keyword evidence="3" id="KW-1185">Reference proteome</keyword>
<evidence type="ECO:0000313" key="2">
    <source>
        <dbReference type="EMBL" id="KAG5501819.1"/>
    </source>
</evidence>
<gene>
    <name evidence="2" type="ORF">JKF63_04088</name>
</gene>
<dbReference type="KEGG" id="phet:94290159"/>
<dbReference type="EMBL" id="JAFJZO010000026">
    <property type="protein sequence ID" value="KAG5501819.1"/>
    <property type="molecule type" value="Genomic_DNA"/>
</dbReference>
<reference evidence="2 3" key="1">
    <citation type="submission" date="2021-02" db="EMBL/GenBank/DDBJ databases">
        <title>Porcisia hertigi Genome sequencing and assembly.</title>
        <authorList>
            <person name="Almutairi H."/>
            <person name="Gatherer D."/>
        </authorList>
    </citation>
    <scope>NUCLEOTIDE SEQUENCE [LARGE SCALE GENOMIC DNA]</scope>
    <source>
        <strain evidence="2 3">C119</strain>
    </source>
</reference>
<dbReference type="OrthoDB" id="271130at2759"/>
<evidence type="ECO:0000313" key="3">
    <source>
        <dbReference type="Proteomes" id="UP000674318"/>
    </source>
</evidence>